<dbReference type="PROSITE" id="PS50174">
    <property type="entry name" value="G_PATCH"/>
    <property type="match status" value="1"/>
</dbReference>
<dbReference type="InterPro" id="IPR050656">
    <property type="entry name" value="PINX1"/>
</dbReference>
<dbReference type="Proteomes" id="UP001157974">
    <property type="component" value="Unassembled WGS sequence"/>
</dbReference>
<protein>
    <recommendedName>
        <fullName evidence="2">G-patch domain-containing protein</fullName>
    </recommendedName>
</protein>
<evidence type="ECO:0000313" key="4">
    <source>
        <dbReference type="Proteomes" id="UP001157974"/>
    </source>
</evidence>
<dbReference type="PANTHER" id="PTHR23149">
    <property type="entry name" value="G PATCH DOMAIN CONTAINING PROTEIN"/>
    <property type="match status" value="1"/>
</dbReference>
<accession>A0AAV8V3T3</accession>
<feature type="domain" description="G-patch" evidence="2">
    <location>
        <begin position="3"/>
        <end position="49"/>
    </location>
</feature>
<dbReference type="InterPro" id="IPR000467">
    <property type="entry name" value="G_patch_dom"/>
</dbReference>
<feature type="region of interest" description="Disordered" evidence="1">
    <location>
        <begin position="136"/>
        <end position="167"/>
    </location>
</feature>
<evidence type="ECO:0000259" key="2">
    <source>
        <dbReference type="PROSITE" id="PS50174"/>
    </source>
</evidence>
<comment type="caution">
    <text evidence="3">The sequence shown here is derived from an EMBL/GenBank/DDBJ whole genome shotgun (WGS) entry which is preliminary data.</text>
</comment>
<reference evidence="3 4" key="1">
    <citation type="journal article" date="2023" name="Nat. Commun.">
        <title>Origin of minicircular mitochondrial genomes in red algae.</title>
        <authorList>
            <person name="Lee Y."/>
            <person name="Cho C.H."/>
            <person name="Lee Y.M."/>
            <person name="Park S.I."/>
            <person name="Yang J.H."/>
            <person name="West J.A."/>
            <person name="Bhattacharya D."/>
            <person name="Yoon H.S."/>
        </authorList>
    </citation>
    <scope>NUCLEOTIDE SEQUENCE [LARGE SCALE GENOMIC DNA]</scope>
    <source>
        <strain evidence="3 4">CCMP1338</strain>
        <tissue evidence="3">Whole cell</tissue>
    </source>
</reference>
<dbReference type="EMBL" id="JAMWBK010000001">
    <property type="protein sequence ID" value="KAJ8908447.1"/>
    <property type="molecule type" value="Genomic_DNA"/>
</dbReference>
<evidence type="ECO:0000256" key="1">
    <source>
        <dbReference type="SAM" id="MobiDB-lite"/>
    </source>
</evidence>
<gene>
    <name evidence="3" type="ORF">NDN08_005156</name>
</gene>
<organism evidence="3 4">
    <name type="scientific">Rhodosorus marinus</name>
    <dbReference type="NCBI Taxonomy" id="101924"/>
    <lineage>
        <taxon>Eukaryota</taxon>
        <taxon>Rhodophyta</taxon>
        <taxon>Stylonematophyceae</taxon>
        <taxon>Stylonematales</taxon>
        <taxon>Stylonemataceae</taxon>
        <taxon>Rhodosorus</taxon>
    </lineage>
</organism>
<feature type="compositionally biased region" description="Basic residues" evidence="1">
    <location>
        <begin position="141"/>
        <end position="157"/>
    </location>
</feature>
<keyword evidence="4" id="KW-1185">Reference proteome</keyword>
<name>A0AAV8V3T3_9RHOD</name>
<feature type="region of interest" description="Disordered" evidence="1">
    <location>
        <begin position="70"/>
        <end position="91"/>
    </location>
</feature>
<dbReference type="SMART" id="SM00443">
    <property type="entry name" value="G_patch"/>
    <property type="match status" value="1"/>
</dbReference>
<dbReference type="Pfam" id="PF01585">
    <property type="entry name" value="G-patch"/>
    <property type="match status" value="1"/>
</dbReference>
<dbReference type="GO" id="GO:0003676">
    <property type="term" value="F:nucleic acid binding"/>
    <property type="evidence" value="ECO:0007669"/>
    <property type="project" value="InterPro"/>
</dbReference>
<proteinExistence type="predicted"/>
<sequence length="167" mass="18374">MGENGFGVRLMAKMGWKEGMGLGVAGEGIKTALKVKKKEDKLGLGAVKKSEWGDNWWERAFEDAVKKNAEEQKDDLVSSGSSSSGSEDDNTLSEKLLVACGGRRCRAFGKNKLMRVAKQESQLVVLENQQKSELKKDVISKKRLKKQKKKSSKKKAGKTVAKEATKV</sequence>
<dbReference type="AlphaFoldDB" id="A0AAV8V3T3"/>
<evidence type="ECO:0000313" key="3">
    <source>
        <dbReference type="EMBL" id="KAJ8908447.1"/>
    </source>
</evidence>